<dbReference type="Gene3D" id="3.60.10.10">
    <property type="entry name" value="Endonuclease/exonuclease/phosphatase"/>
    <property type="match status" value="1"/>
</dbReference>
<dbReference type="SUPFAM" id="SSF56219">
    <property type="entry name" value="DNase I-like"/>
    <property type="match status" value="1"/>
</dbReference>
<dbReference type="Pfam" id="PF14529">
    <property type="entry name" value="Exo_endo_phos_2"/>
    <property type="match status" value="1"/>
</dbReference>
<evidence type="ECO:0000313" key="3">
    <source>
        <dbReference type="Proteomes" id="UP000663856"/>
    </source>
</evidence>
<proteinExistence type="predicted"/>
<protein>
    <recommendedName>
        <fullName evidence="1">Endonuclease/exonuclease/phosphatase domain-containing protein</fullName>
    </recommendedName>
</protein>
<dbReference type="GO" id="GO:0003824">
    <property type="term" value="F:catalytic activity"/>
    <property type="evidence" value="ECO:0007669"/>
    <property type="project" value="InterPro"/>
</dbReference>
<dbReference type="PANTHER" id="PTHR33273:SF4">
    <property type="entry name" value="ENDONUCLEASE_EXONUCLEASE_PHOSPHATASE DOMAIN-CONTAINING PROTEIN"/>
    <property type="match status" value="1"/>
</dbReference>
<gene>
    <name evidence="2" type="ORF">WKI299_LOCUS2719</name>
</gene>
<reference evidence="2" key="1">
    <citation type="submission" date="2021-02" db="EMBL/GenBank/DDBJ databases">
        <authorList>
            <person name="Nowell W R."/>
        </authorList>
    </citation>
    <scope>NUCLEOTIDE SEQUENCE</scope>
</reference>
<organism evidence="2 3">
    <name type="scientific">Rotaria magnacalcarata</name>
    <dbReference type="NCBI Taxonomy" id="392030"/>
    <lineage>
        <taxon>Eukaryota</taxon>
        <taxon>Metazoa</taxon>
        <taxon>Spiralia</taxon>
        <taxon>Gnathifera</taxon>
        <taxon>Rotifera</taxon>
        <taxon>Eurotatoria</taxon>
        <taxon>Bdelloidea</taxon>
        <taxon>Philodinida</taxon>
        <taxon>Philodinidae</taxon>
        <taxon>Rotaria</taxon>
    </lineage>
</organism>
<dbReference type="Proteomes" id="UP000663856">
    <property type="component" value="Unassembled WGS sequence"/>
</dbReference>
<feature type="domain" description="Endonuclease/exonuclease/phosphatase" evidence="1">
    <location>
        <begin position="4"/>
        <end position="104"/>
    </location>
</feature>
<feature type="non-terminal residue" evidence="2">
    <location>
        <position position="200"/>
    </location>
</feature>
<accession>A0A816LZW6</accession>
<sequence length="200" mass="23091">MSHREFDHYIQQLGKKYIIGGDFNAHHGMWSVSGTKNNSSGKSLADLLTDDPNLVLVTPSELPTYRCPKSYAKSTLDLTFMSGNISEQFSVKIGPYLGSDHLPVVIESTIEINNKDKTCLPKWKLREVDWKVWKDELQKHEPYFPDDIEEYNKVFTQELIEVSSKVLKMKVCTKNPQYVKPWWSEECSRAVALSRRAYNK</sequence>
<evidence type="ECO:0000313" key="2">
    <source>
        <dbReference type="EMBL" id="CAF1958477.1"/>
    </source>
</evidence>
<dbReference type="InterPro" id="IPR036691">
    <property type="entry name" value="Endo/exonu/phosph_ase_sf"/>
</dbReference>
<dbReference type="InterPro" id="IPR005135">
    <property type="entry name" value="Endo/exonuclease/phosphatase"/>
</dbReference>
<evidence type="ECO:0000259" key="1">
    <source>
        <dbReference type="Pfam" id="PF14529"/>
    </source>
</evidence>
<dbReference type="PANTHER" id="PTHR33273">
    <property type="entry name" value="DOMAIN-CONTAINING PROTEIN, PUTATIVE-RELATED"/>
    <property type="match status" value="1"/>
</dbReference>
<dbReference type="AlphaFoldDB" id="A0A816LZW6"/>
<name>A0A816LZW6_9BILA</name>
<comment type="caution">
    <text evidence="2">The sequence shown here is derived from an EMBL/GenBank/DDBJ whole genome shotgun (WGS) entry which is preliminary data.</text>
</comment>
<dbReference type="EMBL" id="CAJNRF010000396">
    <property type="protein sequence ID" value="CAF1958477.1"/>
    <property type="molecule type" value="Genomic_DNA"/>
</dbReference>